<dbReference type="SUPFAM" id="SSF82199">
    <property type="entry name" value="SET domain"/>
    <property type="match status" value="1"/>
</dbReference>
<sequence length="328" mass="37587">MDTPFTAAQWQPSKLLEEWDTSPSDSTVEAYIQCLNAQTTNIAAHPYDPNCWLDRAMTLVKLRYPELAVGDAHKAVMLCENLLTATEERPWFKFGYRTGFLMAETDDENEGEDTHERSRQRDLYTSLQERARTLIHENLDYSPTYKRGRVILQQYPWLHERHMMRSDDLIDGINRDLAEAARTVNTNPCCVVKRYAFGHGVGARDGEDLLGIFATRDISKGENILFDKSKVWHGIDIFASPAWDTHVFFTLKARVSNNAWTTPHSETINSLFSFFNHSCESNVEWQTRPDLRSMTMSATRDISAGEQLFPVFPEDGFVLENGLVDPHD</sequence>
<dbReference type="PROSITE" id="PS50280">
    <property type="entry name" value="SET"/>
    <property type="match status" value="1"/>
</dbReference>
<accession>A0ABR0F501</accession>
<dbReference type="InterPro" id="IPR001214">
    <property type="entry name" value="SET_dom"/>
</dbReference>
<feature type="domain" description="SET" evidence="1">
    <location>
        <begin position="188"/>
        <end position="313"/>
    </location>
</feature>
<dbReference type="Gene3D" id="2.170.270.10">
    <property type="entry name" value="SET domain"/>
    <property type="match status" value="1"/>
</dbReference>
<proteinExistence type="predicted"/>
<dbReference type="InterPro" id="IPR046341">
    <property type="entry name" value="SET_dom_sf"/>
</dbReference>
<evidence type="ECO:0000259" key="1">
    <source>
        <dbReference type="PROSITE" id="PS50280"/>
    </source>
</evidence>
<dbReference type="Proteomes" id="UP001305779">
    <property type="component" value="Unassembled WGS sequence"/>
</dbReference>
<dbReference type="EMBL" id="JAXOVC010000001">
    <property type="protein sequence ID" value="KAK4508333.1"/>
    <property type="molecule type" value="Genomic_DNA"/>
</dbReference>
<evidence type="ECO:0000313" key="2">
    <source>
        <dbReference type="EMBL" id="KAK4508333.1"/>
    </source>
</evidence>
<organism evidence="2 3">
    <name type="scientific">Zasmidium cellare</name>
    <name type="common">Wine cellar mold</name>
    <name type="synonym">Racodium cellare</name>
    <dbReference type="NCBI Taxonomy" id="395010"/>
    <lineage>
        <taxon>Eukaryota</taxon>
        <taxon>Fungi</taxon>
        <taxon>Dikarya</taxon>
        <taxon>Ascomycota</taxon>
        <taxon>Pezizomycotina</taxon>
        <taxon>Dothideomycetes</taxon>
        <taxon>Dothideomycetidae</taxon>
        <taxon>Mycosphaerellales</taxon>
        <taxon>Mycosphaerellaceae</taxon>
        <taxon>Zasmidium</taxon>
    </lineage>
</organism>
<keyword evidence="3" id="KW-1185">Reference proteome</keyword>
<gene>
    <name evidence="2" type="ORF">PRZ48_002071</name>
</gene>
<evidence type="ECO:0000313" key="3">
    <source>
        <dbReference type="Proteomes" id="UP001305779"/>
    </source>
</evidence>
<comment type="caution">
    <text evidence="2">The sequence shown here is derived from an EMBL/GenBank/DDBJ whole genome shotgun (WGS) entry which is preliminary data.</text>
</comment>
<protein>
    <recommendedName>
        <fullName evidence="1">SET domain-containing protein</fullName>
    </recommendedName>
</protein>
<dbReference type="Pfam" id="PF00856">
    <property type="entry name" value="SET"/>
    <property type="match status" value="1"/>
</dbReference>
<name>A0ABR0F501_ZASCE</name>
<reference evidence="2 3" key="1">
    <citation type="journal article" date="2023" name="G3 (Bethesda)">
        <title>A chromosome-level genome assembly of Zasmidium syzygii isolated from banana leaves.</title>
        <authorList>
            <person name="van Westerhoven A.C."/>
            <person name="Mehrabi R."/>
            <person name="Talebi R."/>
            <person name="Steentjes M.B.F."/>
            <person name="Corcolon B."/>
            <person name="Chong P.A."/>
            <person name="Kema G.H.J."/>
            <person name="Seidl M.F."/>
        </authorList>
    </citation>
    <scope>NUCLEOTIDE SEQUENCE [LARGE SCALE GENOMIC DNA]</scope>
    <source>
        <strain evidence="2 3">P124</strain>
    </source>
</reference>